<evidence type="ECO:0000313" key="8">
    <source>
        <dbReference type="Proteomes" id="UP000053558"/>
    </source>
</evidence>
<dbReference type="GO" id="GO:0016614">
    <property type="term" value="F:oxidoreductase activity, acting on CH-OH group of donors"/>
    <property type="evidence" value="ECO:0007669"/>
    <property type="project" value="InterPro"/>
</dbReference>
<dbReference type="Proteomes" id="UP000053558">
    <property type="component" value="Unassembled WGS sequence"/>
</dbReference>
<organism evidence="7 8">
    <name type="scientific">Coniophora puteana (strain RWD-64-598)</name>
    <name type="common">Brown rot fungus</name>
    <dbReference type="NCBI Taxonomy" id="741705"/>
    <lineage>
        <taxon>Eukaryota</taxon>
        <taxon>Fungi</taxon>
        <taxon>Dikarya</taxon>
        <taxon>Basidiomycota</taxon>
        <taxon>Agaricomycotina</taxon>
        <taxon>Agaricomycetes</taxon>
        <taxon>Agaricomycetidae</taxon>
        <taxon>Boletales</taxon>
        <taxon>Coniophorineae</taxon>
        <taxon>Coniophoraceae</taxon>
        <taxon>Coniophora</taxon>
    </lineage>
</organism>
<feature type="domain" description="Glucose-methanol-choline oxidoreductase N-terminal" evidence="6">
    <location>
        <begin position="265"/>
        <end position="279"/>
    </location>
</feature>
<feature type="domain" description="Glucose-methanol-choline oxidoreductase N-terminal" evidence="5">
    <location>
        <begin position="74"/>
        <end position="97"/>
    </location>
</feature>
<dbReference type="InterPro" id="IPR007867">
    <property type="entry name" value="GMC_OxRtase_C"/>
</dbReference>
<dbReference type="EMBL" id="JH711576">
    <property type="protein sequence ID" value="EIW82898.1"/>
    <property type="molecule type" value="Genomic_DNA"/>
</dbReference>
<dbReference type="OrthoDB" id="269227at2759"/>
<comment type="similarity">
    <text evidence="2 4">Belongs to the GMC oxidoreductase family.</text>
</comment>
<dbReference type="Pfam" id="PF05199">
    <property type="entry name" value="GMC_oxred_C"/>
    <property type="match status" value="1"/>
</dbReference>
<name>A0A5M3MUP4_CONPW</name>
<gene>
    <name evidence="7" type="ORF">CONPUDRAFT_52372</name>
</gene>
<comment type="caution">
    <text evidence="7">The sequence shown here is derived from an EMBL/GenBank/DDBJ whole genome shotgun (WGS) entry which is preliminary data.</text>
</comment>
<dbReference type="Gene3D" id="3.30.560.10">
    <property type="entry name" value="Glucose Oxidase, domain 3"/>
    <property type="match status" value="1"/>
</dbReference>
<evidence type="ECO:0000256" key="1">
    <source>
        <dbReference type="ARBA" id="ARBA00001974"/>
    </source>
</evidence>
<protein>
    <submittedName>
        <fullName evidence="7">FAD/NAD(P)-binding domain-containing protein</fullName>
    </submittedName>
</protein>
<dbReference type="InterPro" id="IPR036188">
    <property type="entry name" value="FAD/NAD-bd_sf"/>
</dbReference>
<dbReference type="PROSITE" id="PS00623">
    <property type="entry name" value="GMC_OXRED_1"/>
    <property type="match status" value="1"/>
</dbReference>
<reference evidence="8" key="1">
    <citation type="journal article" date="2012" name="Science">
        <title>The Paleozoic origin of enzymatic lignin decomposition reconstructed from 31 fungal genomes.</title>
        <authorList>
            <person name="Floudas D."/>
            <person name="Binder M."/>
            <person name="Riley R."/>
            <person name="Barry K."/>
            <person name="Blanchette R.A."/>
            <person name="Henrissat B."/>
            <person name="Martinez A.T."/>
            <person name="Otillar R."/>
            <person name="Spatafora J.W."/>
            <person name="Yadav J.S."/>
            <person name="Aerts A."/>
            <person name="Benoit I."/>
            <person name="Boyd A."/>
            <person name="Carlson A."/>
            <person name="Copeland A."/>
            <person name="Coutinho P.M."/>
            <person name="de Vries R.P."/>
            <person name="Ferreira P."/>
            <person name="Findley K."/>
            <person name="Foster B."/>
            <person name="Gaskell J."/>
            <person name="Glotzer D."/>
            <person name="Gorecki P."/>
            <person name="Heitman J."/>
            <person name="Hesse C."/>
            <person name="Hori C."/>
            <person name="Igarashi K."/>
            <person name="Jurgens J.A."/>
            <person name="Kallen N."/>
            <person name="Kersten P."/>
            <person name="Kohler A."/>
            <person name="Kuees U."/>
            <person name="Kumar T.K.A."/>
            <person name="Kuo A."/>
            <person name="LaButti K."/>
            <person name="Larrondo L.F."/>
            <person name="Lindquist E."/>
            <person name="Ling A."/>
            <person name="Lombard V."/>
            <person name="Lucas S."/>
            <person name="Lundell T."/>
            <person name="Martin R."/>
            <person name="McLaughlin D.J."/>
            <person name="Morgenstern I."/>
            <person name="Morin E."/>
            <person name="Murat C."/>
            <person name="Nagy L.G."/>
            <person name="Nolan M."/>
            <person name="Ohm R.A."/>
            <person name="Patyshakuliyeva A."/>
            <person name="Rokas A."/>
            <person name="Ruiz-Duenas F.J."/>
            <person name="Sabat G."/>
            <person name="Salamov A."/>
            <person name="Samejima M."/>
            <person name="Schmutz J."/>
            <person name="Slot J.C."/>
            <person name="St John F."/>
            <person name="Stenlid J."/>
            <person name="Sun H."/>
            <person name="Sun S."/>
            <person name="Syed K."/>
            <person name="Tsang A."/>
            <person name="Wiebenga A."/>
            <person name="Young D."/>
            <person name="Pisabarro A."/>
            <person name="Eastwood D.C."/>
            <person name="Martin F."/>
            <person name="Cullen D."/>
            <person name="Grigoriev I.V."/>
            <person name="Hibbett D.S."/>
        </authorList>
    </citation>
    <scope>NUCLEOTIDE SEQUENCE [LARGE SCALE GENOMIC DNA]</scope>
    <source>
        <strain evidence="8">RWD-64-598 SS2</strain>
    </source>
</reference>
<keyword evidence="3 4" id="KW-0274">FAD</keyword>
<sequence>GGATSCVTAGRLAAADPLLRILILEAGPHTKDLEDHTIPAWFNRNIGPESQTIWNHTSEKSPHLGGRALVSQSGKCVGGGSSVNFMMYTRACASDYDDWKTKYKNPGWGANDLIPLLCKTETYQIGYGNTHGSSGPLKVSFGGIYADIGRQAIDVAQSYDADRPVVPDANDLHTTNAYSIWLHFLILPRPRWIDDKTGKRSDSAHAFIYRQETNKNLCVMTGKMVVRVIIENGRAVGVECGEAEAQPIGTLSISRAKRLVVVSAGSFGSPAILERSGIGQTAILESNGMGSFVRIVTYDTCYSSDIVDHPIAFPAYYAAENSQTIDPLYQGSAVEIDELLDQWRKKGTGICAHNAQDVALKMRPTAQDLEELGPDYKRRYRELFSQNPDKCMALLMPCSGIVGGYDGVPKRRYIGTCYFSCYPLATGSVHIASGTEPSQAPGFIDGFLDNSLDVAVMRLAYKRMREWIRRMPAYRGEVQQRQPVFPPNSQAACKETGGPVVIDAPDIVYSEEDNKAIEAFHRGHGKQIVVVLGTCAMKPRDLGGVVDSRLNVYEISNLKVADLSIAPSNVAANTYSSALLIGEKAAVLIAEEIGLDMDKFNNAKL</sequence>
<dbReference type="PROSITE" id="PS00624">
    <property type="entry name" value="GMC_OXRED_2"/>
    <property type="match status" value="1"/>
</dbReference>
<dbReference type="Gene3D" id="3.50.50.60">
    <property type="entry name" value="FAD/NAD(P)-binding domain"/>
    <property type="match status" value="1"/>
</dbReference>
<dbReference type="InterPro" id="IPR012132">
    <property type="entry name" value="GMC_OxRdtase"/>
</dbReference>
<evidence type="ECO:0000259" key="6">
    <source>
        <dbReference type="PROSITE" id="PS00624"/>
    </source>
</evidence>
<feature type="binding site" evidence="3">
    <location>
        <position position="225"/>
    </location>
    <ligand>
        <name>FAD</name>
        <dbReference type="ChEBI" id="CHEBI:57692"/>
    </ligand>
</feature>
<evidence type="ECO:0000259" key="5">
    <source>
        <dbReference type="PROSITE" id="PS00623"/>
    </source>
</evidence>
<keyword evidence="4" id="KW-0285">Flavoprotein</keyword>
<dbReference type="GO" id="GO:0050660">
    <property type="term" value="F:flavin adenine dinucleotide binding"/>
    <property type="evidence" value="ECO:0007669"/>
    <property type="project" value="InterPro"/>
</dbReference>
<dbReference type="SUPFAM" id="SSF51905">
    <property type="entry name" value="FAD/NAD(P)-binding domain"/>
    <property type="match status" value="1"/>
</dbReference>
<evidence type="ECO:0000256" key="2">
    <source>
        <dbReference type="ARBA" id="ARBA00010790"/>
    </source>
</evidence>
<dbReference type="InterPro" id="IPR000172">
    <property type="entry name" value="GMC_OxRdtase_N"/>
</dbReference>
<dbReference type="PIRSF" id="PIRSF000137">
    <property type="entry name" value="Alcohol_oxidase"/>
    <property type="match status" value="1"/>
</dbReference>
<dbReference type="PANTHER" id="PTHR11552">
    <property type="entry name" value="GLUCOSE-METHANOL-CHOLINE GMC OXIDOREDUCTASE"/>
    <property type="match status" value="1"/>
</dbReference>
<dbReference type="GeneID" id="19207506"/>
<evidence type="ECO:0000313" key="7">
    <source>
        <dbReference type="EMBL" id="EIW82898.1"/>
    </source>
</evidence>
<keyword evidence="8" id="KW-1185">Reference proteome</keyword>
<dbReference type="RefSeq" id="XP_007766335.1">
    <property type="nucleotide sequence ID" value="XM_007768145.1"/>
</dbReference>
<feature type="non-terminal residue" evidence="7">
    <location>
        <position position="1"/>
    </location>
</feature>
<dbReference type="SUPFAM" id="SSF54373">
    <property type="entry name" value="FAD-linked reductases, C-terminal domain"/>
    <property type="match status" value="1"/>
</dbReference>
<dbReference type="PANTHER" id="PTHR11552:SF78">
    <property type="entry name" value="GLUCOSE-METHANOL-CHOLINE OXIDOREDUCTASE N-TERMINAL DOMAIN-CONTAINING PROTEIN"/>
    <property type="match status" value="1"/>
</dbReference>
<evidence type="ECO:0000256" key="4">
    <source>
        <dbReference type="RuleBase" id="RU003968"/>
    </source>
</evidence>
<proteinExistence type="inferred from homology"/>
<dbReference type="AlphaFoldDB" id="A0A5M3MUP4"/>
<dbReference type="KEGG" id="cput:CONPUDRAFT_52372"/>
<accession>A0A5M3MUP4</accession>
<comment type="cofactor">
    <cofactor evidence="1 3">
        <name>FAD</name>
        <dbReference type="ChEBI" id="CHEBI:57692"/>
    </cofactor>
</comment>
<evidence type="ECO:0000256" key="3">
    <source>
        <dbReference type="PIRSR" id="PIRSR000137-2"/>
    </source>
</evidence>
<dbReference type="OMA" id="GWNGHDA"/>
<dbReference type="Pfam" id="PF00732">
    <property type="entry name" value="GMC_oxred_N"/>
    <property type="match status" value="1"/>
</dbReference>